<reference evidence="5 6" key="1">
    <citation type="submission" date="2017-09" db="EMBL/GenBank/DDBJ databases">
        <title>Bacterial strain isolated from the female urinary microbiota.</title>
        <authorList>
            <person name="Thomas-White K."/>
            <person name="Kumar N."/>
            <person name="Forster S."/>
            <person name="Putonti C."/>
            <person name="Lawley T."/>
            <person name="Wolfe A.J."/>
        </authorList>
    </citation>
    <scope>NUCLEOTIDE SEQUENCE [LARGE SCALE GENOMIC DNA]</scope>
    <source>
        <strain evidence="5 6">UMB0852</strain>
    </source>
</reference>
<dbReference type="OrthoDB" id="9812065at2"/>
<accession>A0A2N6SL12</accession>
<keyword evidence="3" id="KW-0812">Transmembrane</keyword>
<evidence type="ECO:0000313" key="5">
    <source>
        <dbReference type="EMBL" id="PMC57181.1"/>
    </source>
</evidence>
<sequence>MPSDSFDPRTGQQQVSHRKYWIALISIATLGFLIIGLSIVKPEFFPFINSQAHQAREAINHLYSDEQKVYLNAGISLDDIKRAQEEVDQVKGRQKQTLQDQLNIVKAKYDGIRHLSEIYDVTGPLILSDEIAEDLPLRAGVTVSDIEERDHTDQFTRRDELVEKMSELFTRAKQMAQSFDQVRQQIATLETIDIKDEESVRQFKHQVDEVEGQLATIKNQPGSQTVKKELDEVLDEALYDIVAVHRSHPLSEEMVENLMSHQVLGPYIAGTALDERKSVALTFDDGPHENTYRVLDLLDEFDVKATFFHVGGFVDAHPEITKEVVERGHEIANHSYGHPDLATLPDEEVIREIQDAQDSIAEATGVTPTRYRMPFGSGGQRVIQLIPELSSVMWNVDSQDWQSQDSQVIYQHTMATMLPQSVVLFHETIPASVDALKRIIPELKEKGYEFVTLDEISYDYLNDGF</sequence>
<dbReference type="Pfam" id="PF01522">
    <property type="entry name" value="Polysacc_deac_1"/>
    <property type="match status" value="1"/>
</dbReference>
<gene>
    <name evidence="5" type="ORF">CJ205_08100</name>
</gene>
<evidence type="ECO:0000313" key="6">
    <source>
        <dbReference type="Proteomes" id="UP000235682"/>
    </source>
</evidence>
<keyword evidence="3" id="KW-0472">Membrane</keyword>
<keyword evidence="3" id="KW-1133">Transmembrane helix</keyword>
<protein>
    <recommendedName>
        <fullName evidence="4">NodB homology domain-containing protein</fullName>
    </recommendedName>
</protein>
<dbReference type="InterPro" id="IPR050248">
    <property type="entry name" value="Polysacc_deacetylase_ArnD"/>
</dbReference>
<dbReference type="GO" id="GO:0016810">
    <property type="term" value="F:hydrolase activity, acting on carbon-nitrogen (but not peptide) bonds"/>
    <property type="evidence" value="ECO:0007669"/>
    <property type="project" value="InterPro"/>
</dbReference>
<evidence type="ECO:0000259" key="4">
    <source>
        <dbReference type="PROSITE" id="PS51677"/>
    </source>
</evidence>
<feature type="domain" description="NodB homology" evidence="4">
    <location>
        <begin position="277"/>
        <end position="451"/>
    </location>
</feature>
<dbReference type="Proteomes" id="UP000235682">
    <property type="component" value="Unassembled WGS sequence"/>
</dbReference>
<dbReference type="PANTHER" id="PTHR10587">
    <property type="entry name" value="GLYCOSYL TRANSFERASE-RELATED"/>
    <property type="match status" value="1"/>
</dbReference>
<comment type="caution">
    <text evidence="5">The sequence shown here is derived from an EMBL/GenBank/DDBJ whole genome shotgun (WGS) entry which is preliminary data.</text>
</comment>
<keyword evidence="6" id="KW-1185">Reference proteome</keyword>
<keyword evidence="1" id="KW-0479">Metal-binding</keyword>
<dbReference type="InterPro" id="IPR011330">
    <property type="entry name" value="Glyco_hydro/deAcase_b/a-brl"/>
</dbReference>
<dbReference type="STRING" id="84521.SAMN04487994_10597"/>
<dbReference type="CDD" id="cd10917">
    <property type="entry name" value="CE4_NodB_like_6s_7s"/>
    <property type="match status" value="1"/>
</dbReference>
<name>A0A2N6SL12_9LACT</name>
<dbReference type="Gene3D" id="3.20.20.370">
    <property type="entry name" value="Glycoside hydrolase/deacetylase"/>
    <property type="match status" value="1"/>
</dbReference>
<dbReference type="InterPro" id="IPR002509">
    <property type="entry name" value="NODB_dom"/>
</dbReference>
<dbReference type="PROSITE" id="PS51677">
    <property type="entry name" value="NODB"/>
    <property type="match status" value="1"/>
</dbReference>
<dbReference type="AlphaFoldDB" id="A0A2N6SL12"/>
<feature type="transmembrane region" description="Helical" evidence="3">
    <location>
        <begin position="20"/>
        <end position="40"/>
    </location>
</feature>
<dbReference type="EMBL" id="PNHE01000055">
    <property type="protein sequence ID" value="PMC57181.1"/>
    <property type="molecule type" value="Genomic_DNA"/>
</dbReference>
<dbReference type="GO" id="GO:0016020">
    <property type="term" value="C:membrane"/>
    <property type="evidence" value="ECO:0007669"/>
    <property type="project" value="TreeGrafter"/>
</dbReference>
<dbReference type="GO" id="GO:0005975">
    <property type="term" value="P:carbohydrate metabolic process"/>
    <property type="evidence" value="ECO:0007669"/>
    <property type="project" value="InterPro"/>
</dbReference>
<evidence type="ECO:0000256" key="1">
    <source>
        <dbReference type="ARBA" id="ARBA00022723"/>
    </source>
</evidence>
<evidence type="ECO:0000256" key="2">
    <source>
        <dbReference type="ARBA" id="ARBA00022801"/>
    </source>
</evidence>
<dbReference type="SUPFAM" id="SSF88713">
    <property type="entry name" value="Glycoside hydrolase/deacetylase"/>
    <property type="match status" value="1"/>
</dbReference>
<dbReference type="GO" id="GO:0046872">
    <property type="term" value="F:metal ion binding"/>
    <property type="evidence" value="ECO:0007669"/>
    <property type="project" value="UniProtKB-KW"/>
</dbReference>
<dbReference type="PANTHER" id="PTHR10587:SF133">
    <property type="entry name" value="CHITIN DEACETYLASE 1-RELATED"/>
    <property type="match status" value="1"/>
</dbReference>
<organism evidence="5 6">
    <name type="scientific">Dolosicoccus paucivorans</name>
    <dbReference type="NCBI Taxonomy" id="84521"/>
    <lineage>
        <taxon>Bacteria</taxon>
        <taxon>Bacillati</taxon>
        <taxon>Bacillota</taxon>
        <taxon>Bacilli</taxon>
        <taxon>Lactobacillales</taxon>
        <taxon>Aerococcaceae</taxon>
        <taxon>Dolosicoccus</taxon>
    </lineage>
</organism>
<keyword evidence="2" id="KW-0378">Hydrolase</keyword>
<proteinExistence type="predicted"/>
<dbReference type="RefSeq" id="WP_102227329.1">
    <property type="nucleotide sequence ID" value="NZ_PNFY01000002.1"/>
</dbReference>
<evidence type="ECO:0000256" key="3">
    <source>
        <dbReference type="SAM" id="Phobius"/>
    </source>
</evidence>